<dbReference type="EMBL" id="LSSN01000368">
    <property type="protein sequence ID" value="OMJ24320.1"/>
    <property type="molecule type" value="Genomic_DNA"/>
</dbReference>
<comment type="caution">
    <text evidence="1">The sequence shown here is derived from an EMBL/GenBank/DDBJ whole genome shotgun (WGS) entry which is preliminary data.</text>
</comment>
<reference evidence="1 2" key="1">
    <citation type="submission" date="2017-01" db="EMBL/GenBank/DDBJ databases">
        <authorList>
            <person name="Mah S.A."/>
            <person name="Swanson W.J."/>
            <person name="Moy G.W."/>
            <person name="Vacquier V.D."/>
        </authorList>
    </citation>
    <scope>NUCLEOTIDE SEQUENCE [LARGE SCALE GENOMIC DNA]</scope>
    <source>
        <strain evidence="1 2">GSMNP</strain>
    </source>
</reference>
<organism evidence="1 2">
    <name type="scientific">Smittium culicis</name>
    <dbReference type="NCBI Taxonomy" id="133412"/>
    <lineage>
        <taxon>Eukaryota</taxon>
        <taxon>Fungi</taxon>
        <taxon>Fungi incertae sedis</taxon>
        <taxon>Zoopagomycota</taxon>
        <taxon>Kickxellomycotina</taxon>
        <taxon>Harpellomycetes</taxon>
        <taxon>Harpellales</taxon>
        <taxon>Legeriomycetaceae</taxon>
        <taxon>Smittium</taxon>
    </lineage>
</organism>
<dbReference type="Proteomes" id="UP000187283">
    <property type="component" value="Unassembled WGS sequence"/>
</dbReference>
<evidence type="ECO:0000313" key="2">
    <source>
        <dbReference type="Proteomes" id="UP000187283"/>
    </source>
</evidence>
<gene>
    <name evidence="1" type="ORF">AYI70_g1666</name>
</gene>
<evidence type="ECO:0000313" key="1">
    <source>
        <dbReference type="EMBL" id="OMJ24320.1"/>
    </source>
</evidence>
<dbReference type="AlphaFoldDB" id="A0A1R1YBT6"/>
<proteinExistence type="predicted"/>
<protein>
    <submittedName>
        <fullName evidence="1">Uncharacterized protein</fullName>
    </submittedName>
</protein>
<accession>A0A1R1YBT6</accession>
<sequence length="69" mass="7952">MIIGWLSSIRKGSMFPLASAVVFSERHNHHVVPRGYFNNFAEDSRPVKVTHCYTVSLLNFKQRCGNLRM</sequence>
<keyword evidence="2" id="KW-1185">Reference proteome</keyword>
<name>A0A1R1YBT6_9FUNG</name>